<dbReference type="SUPFAM" id="SSF57667">
    <property type="entry name" value="beta-beta-alpha zinc fingers"/>
    <property type="match status" value="3"/>
</dbReference>
<reference evidence="8" key="2">
    <citation type="submission" date="2021-01" db="UniProtKB">
        <authorList>
            <consortium name="EnsemblMetazoa"/>
        </authorList>
    </citation>
    <scope>IDENTIFICATION</scope>
</reference>
<evidence type="ECO:0000259" key="7">
    <source>
        <dbReference type="PROSITE" id="PS50157"/>
    </source>
</evidence>
<dbReference type="Pfam" id="PF00096">
    <property type="entry name" value="zf-C2H2"/>
    <property type="match status" value="4"/>
</dbReference>
<dbReference type="PANTHER" id="PTHR46179">
    <property type="entry name" value="ZINC FINGER PROTEIN"/>
    <property type="match status" value="1"/>
</dbReference>
<dbReference type="RefSeq" id="XP_030855244.1">
    <property type="nucleotide sequence ID" value="XM_030999384.1"/>
</dbReference>
<dbReference type="FunFam" id="3.30.160.60:FF:000125">
    <property type="entry name" value="Putative zinc finger protein 143"/>
    <property type="match status" value="3"/>
</dbReference>
<keyword evidence="3 5" id="KW-0863">Zinc-finger</keyword>
<dbReference type="OrthoDB" id="6077919at2759"/>
<feature type="domain" description="C2H2-type" evidence="7">
    <location>
        <begin position="260"/>
        <end position="289"/>
    </location>
</feature>
<keyword evidence="1" id="KW-0479">Metal-binding</keyword>
<dbReference type="InterPro" id="IPR013087">
    <property type="entry name" value="Znf_C2H2_type"/>
</dbReference>
<dbReference type="Proteomes" id="UP000007110">
    <property type="component" value="Unassembled WGS sequence"/>
</dbReference>
<dbReference type="PROSITE" id="PS00028">
    <property type="entry name" value="ZINC_FINGER_C2H2_1"/>
    <property type="match status" value="5"/>
</dbReference>
<feature type="region of interest" description="Disordered" evidence="6">
    <location>
        <begin position="1"/>
        <end position="93"/>
    </location>
</feature>
<dbReference type="EnsemblMetazoa" id="XM_030999384">
    <property type="protein sequence ID" value="XP_030855244"/>
    <property type="gene ID" value="LOC587121"/>
</dbReference>
<dbReference type="EnsemblMetazoa" id="XM_030999383">
    <property type="protein sequence ID" value="XP_030855243"/>
    <property type="gene ID" value="LOC587121"/>
</dbReference>
<dbReference type="InParanoid" id="A0A7M7PRL9"/>
<keyword evidence="4" id="KW-0862">Zinc</keyword>
<feature type="domain" description="C2H2-type" evidence="7">
    <location>
        <begin position="230"/>
        <end position="259"/>
    </location>
</feature>
<keyword evidence="2" id="KW-0677">Repeat</keyword>
<dbReference type="GeneID" id="587121"/>
<dbReference type="Gene3D" id="3.30.160.60">
    <property type="entry name" value="Classic Zinc Finger"/>
    <property type="match status" value="5"/>
</dbReference>
<feature type="domain" description="C2H2-type" evidence="7">
    <location>
        <begin position="202"/>
        <end position="229"/>
    </location>
</feature>
<dbReference type="KEGG" id="spu:587121"/>
<dbReference type="RefSeq" id="XP_030855245.1">
    <property type="nucleotide sequence ID" value="XM_030999385.1"/>
</dbReference>
<dbReference type="InterPro" id="IPR036236">
    <property type="entry name" value="Znf_C2H2_sf"/>
</dbReference>
<feature type="compositionally biased region" description="Polar residues" evidence="6">
    <location>
        <begin position="61"/>
        <end position="75"/>
    </location>
</feature>
<dbReference type="GO" id="GO:0006357">
    <property type="term" value="P:regulation of transcription by RNA polymerase II"/>
    <property type="evidence" value="ECO:0000318"/>
    <property type="project" value="GO_Central"/>
</dbReference>
<dbReference type="SMART" id="SM00355">
    <property type="entry name" value="ZnF_C2H2"/>
    <property type="match status" value="5"/>
</dbReference>
<proteinExistence type="predicted"/>
<evidence type="ECO:0000256" key="2">
    <source>
        <dbReference type="ARBA" id="ARBA00022737"/>
    </source>
</evidence>
<protein>
    <recommendedName>
        <fullName evidence="7">C2H2-type domain-containing protein</fullName>
    </recommendedName>
</protein>
<evidence type="ECO:0000256" key="5">
    <source>
        <dbReference type="PROSITE-ProRule" id="PRU00042"/>
    </source>
</evidence>
<evidence type="ECO:0000313" key="9">
    <source>
        <dbReference type="Proteomes" id="UP000007110"/>
    </source>
</evidence>
<evidence type="ECO:0000313" key="8">
    <source>
        <dbReference type="EnsemblMetazoa" id="XP_030855245"/>
    </source>
</evidence>
<reference evidence="9" key="1">
    <citation type="submission" date="2015-02" db="EMBL/GenBank/DDBJ databases">
        <title>Genome sequencing for Strongylocentrotus purpuratus.</title>
        <authorList>
            <person name="Murali S."/>
            <person name="Liu Y."/>
            <person name="Vee V."/>
            <person name="English A."/>
            <person name="Wang M."/>
            <person name="Skinner E."/>
            <person name="Han Y."/>
            <person name="Muzny D.M."/>
            <person name="Worley K.C."/>
            <person name="Gibbs R.A."/>
        </authorList>
    </citation>
    <scope>NUCLEOTIDE SEQUENCE</scope>
</reference>
<dbReference type="GO" id="GO:0001228">
    <property type="term" value="F:DNA-binding transcription activator activity, RNA polymerase II-specific"/>
    <property type="evidence" value="ECO:0000318"/>
    <property type="project" value="GO_Central"/>
</dbReference>
<sequence>MAASGSSLSQFPGVHHHLKVEHRDRDQDSPSSVMTNSYMHSTNCMADTPSSALVEPDPHSLLSSSLTVPQSSLTVNDHDSTIDSLHDDGSDLHGDDFSQQLGGCGDESDTLDALSSLALQQSSLFLVNLPTRAQAPLGSLGGATTSFMPLLVIGGGMQKGGEGAQFLRLRDIAHANLICATQESIARTYNAPTPKQVEKREHKCEQCGRIFKSSSHFRYHMETHKGNKMLKCPVNGCNRSFSWPANLKYHIRTHANDRPYPCGIEGCGKTFFTVQALNVHSRIHTGTKPFKCTHDGCDKSFTTQGNLKNHFRIHTGERPFDCDFDGCTQRFAEMSSLKKHKLTHTGKSRPGMKYGYTVLLEIK</sequence>
<accession>A0A7M7PRL9</accession>
<feature type="domain" description="C2H2-type" evidence="7">
    <location>
        <begin position="290"/>
        <end position="319"/>
    </location>
</feature>
<dbReference type="EnsemblMetazoa" id="XM_030999385">
    <property type="protein sequence ID" value="XP_030855245"/>
    <property type="gene ID" value="LOC587121"/>
</dbReference>
<feature type="compositionally biased region" description="Basic and acidic residues" evidence="6">
    <location>
        <begin position="76"/>
        <end position="93"/>
    </location>
</feature>
<evidence type="ECO:0000256" key="6">
    <source>
        <dbReference type="SAM" id="MobiDB-lite"/>
    </source>
</evidence>
<dbReference type="RefSeq" id="XP_030855243.1">
    <property type="nucleotide sequence ID" value="XM_030999383.1"/>
</dbReference>
<keyword evidence="9" id="KW-1185">Reference proteome</keyword>
<feature type="compositionally biased region" description="Polar residues" evidence="6">
    <location>
        <begin position="1"/>
        <end position="10"/>
    </location>
</feature>
<feature type="domain" description="C2H2-type" evidence="7">
    <location>
        <begin position="320"/>
        <end position="349"/>
    </location>
</feature>
<evidence type="ECO:0000256" key="4">
    <source>
        <dbReference type="ARBA" id="ARBA00022833"/>
    </source>
</evidence>
<feature type="compositionally biased region" description="Polar residues" evidence="6">
    <location>
        <begin position="29"/>
        <end position="51"/>
    </location>
</feature>
<dbReference type="GO" id="GO:0005634">
    <property type="term" value="C:nucleus"/>
    <property type="evidence" value="ECO:0000318"/>
    <property type="project" value="GO_Central"/>
</dbReference>
<organism evidence="8 9">
    <name type="scientific">Strongylocentrotus purpuratus</name>
    <name type="common">Purple sea urchin</name>
    <dbReference type="NCBI Taxonomy" id="7668"/>
    <lineage>
        <taxon>Eukaryota</taxon>
        <taxon>Metazoa</taxon>
        <taxon>Echinodermata</taxon>
        <taxon>Eleutherozoa</taxon>
        <taxon>Echinozoa</taxon>
        <taxon>Echinoidea</taxon>
        <taxon>Euechinoidea</taxon>
        <taxon>Echinacea</taxon>
        <taxon>Camarodonta</taxon>
        <taxon>Echinidea</taxon>
        <taxon>Strongylocentrotidae</taxon>
        <taxon>Strongylocentrotus</taxon>
    </lineage>
</organism>
<dbReference type="AlphaFoldDB" id="A0A7M7PRL9"/>
<dbReference type="PANTHER" id="PTHR46179:SF3">
    <property type="entry name" value="ZINC FINGER PROTEIN 410"/>
    <property type="match status" value="1"/>
</dbReference>
<dbReference type="InterPro" id="IPR051061">
    <property type="entry name" value="Zinc_finger_trans_reg"/>
</dbReference>
<name>A0A7M7PRL9_STRPU</name>
<dbReference type="GO" id="GO:0000978">
    <property type="term" value="F:RNA polymerase II cis-regulatory region sequence-specific DNA binding"/>
    <property type="evidence" value="ECO:0000318"/>
    <property type="project" value="GO_Central"/>
</dbReference>
<dbReference type="GO" id="GO:0008270">
    <property type="term" value="F:zinc ion binding"/>
    <property type="evidence" value="ECO:0007669"/>
    <property type="project" value="UniProtKB-KW"/>
</dbReference>
<dbReference type="PROSITE" id="PS50157">
    <property type="entry name" value="ZINC_FINGER_C2H2_2"/>
    <property type="match status" value="5"/>
</dbReference>
<evidence type="ECO:0000256" key="1">
    <source>
        <dbReference type="ARBA" id="ARBA00022723"/>
    </source>
</evidence>
<evidence type="ECO:0000256" key="3">
    <source>
        <dbReference type="ARBA" id="ARBA00022771"/>
    </source>
</evidence>